<dbReference type="EMBL" id="RRYP01029896">
    <property type="protein sequence ID" value="TNV71368.1"/>
    <property type="molecule type" value="Genomic_DNA"/>
</dbReference>
<sequence length="118" mass="13197">MTPLRWQLPILVRTLPRPLLTIGFALQLPSVTCGGVSPVSSVSGFHLLYLISSPETQLMQAAEKKLTKPEELLSRFRSKEDLYRYMTVQGKTHLLLPHMMHSQCVPPLHQGNKGGLHA</sequence>
<accession>A0A8J8NAM8</accession>
<evidence type="ECO:0000313" key="2">
    <source>
        <dbReference type="Proteomes" id="UP000785679"/>
    </source>
</evidence>
<evidence type="ECO:0000313" key="1">
    <source>
        <dbReference type="EMBL" id="TNV71368.1"/>
    </source>
</evidence>
<dbReference type="Proteomes" id="UP000785679">
    <property type="component" value="Unassembled WGS sequence"/>
</dbReference>
<reference evidence="1" key="1">
    <citation type="submission" date="2019-06" db="EMBL/GenBank/DDBJ databases">
        <authorList>
            <person name="Zheng W."/>
        </authorList>
    </citation>
    <scope>NUCLEOTIDE SEQUENCE</scope>
    <source>
        <strain evidence="1">QDHG01</strain>
    </source>
</reference>
<organism evidence="1 2">
    <name type="scientific">Halteria grandinella</name>
    <dbReference type="NCBI Taxonomy" id="5974"/>
    <lineage>
        <taxon>Eukaryota</taxon>
        <taxon>Sar</taxon>
        <taxon>Alveolata</taxon>
        <taxon>Ciliophora</taxon>
        <taxon>Intramacronucleata</taxon>
        <taxon>Spirotrichea</taxon>
        <taxon>Stichotrichia</taxon>
        <taxon>Sporadotrichida</taxon>
        <taxon>Halteriidae</taxon>
        <taxon>Halteria</taxon>
    </lineage>
</organism>
<comment type="caution">
    <text evidence="1">The sequence shown here is derived from an EMBL/GenBank/DDBJ whole genome shotgun (WGS) entry which is preliminary data.</text>
</comment>
<name>A0A8J8NAM8_HALGN</name>
<gene>
    <name evidence="1" type="ORF">FGO68_gene5123</name>
</gene>
<proteinExistence type="predicted"/>
<dbReference type="AlphaFoldDB" id="A0A8J8NAM8"/>
<keyword evidence="2" id="KW-1185">Reference proteome</keyword>
<protein>
    <submittedName>
        <fullName evidence="1">Uncharacterized protein</fullName>
    </submittedName>
</protein>